<accession>A0A3Q9UYW0</accession>
<reference evidence="10 11" key="1">
    <citation type="submission" date="2018-03" db="EMBL/GenBank/DDBJ databases">
        <title>Bacteriophage NCPPB3778 and a type I-E CRISPR drive the evolution of the US Biological Select Agent, Rathayibacter toxicus.</title>
        <authorList>
            <person name="Davis E.W.II."/>
            <person name="Tabima J.F."/>
            <person name="Weisberg A.J."/>
            <person name="Dantas Lopes L."/>
            <person name="Wiseman M.S."/>
            <person name="Wiseman M.S."/>
            <person name="Pupko T."/>
            <person name="Belcher M.S."/>
            <person name="Sechler A.J."/>
            <person name="Tancos M.A."/>
            <person name="Schroeder B.K."/>
            <person name="Murray T.D."/>
            <person name="Luster D.G."/>
            <person name="Schneider W.L."/>
            <person name="Rogers E."/>
            <person name="Andreote F.D."/>
            <person name="Grunwald N.J."/>
            <person name="Putnam M.L."/>
            <person name="Chang J.H."/>
        </authorList>
    </citation>
    <scope>NUCLEOTIDE SEQUENCE [LARGE SCALE GENOMIC DNA]</scope>
    <source>
        <strain evidence="10 11">DSM 15932</strain>
    </source>
</reference>
<comment type="catalytic activity">
    <reaction evidence="1 9">
        <text>(2S)-2-acetolactate + H(+) = (R)-acetoin + CO2</text>
        <dbReference type="Rhea" id="RHEA:21580"/>
        <dbReference type="ChEBI" id="CHEBI:15378"/>
        <dbReference type="ChEBI" id="CHEBI:15686"/>
        <dbReference type="ChEBI" id="CHEBI:16526"/>
        <dbReference type="ChEBI" id="CHEBI:58476"/>
        <dbReference type="EC" id="4.1.1.5"/>
    </reaction>
</comment>
<dbReference type="KEGG" id="rfs:C1I64_05520"/>
<dbReference type="GO" id="GO:0045151">
    <property type="term" value="P:acetoin biosynthetic process"/>
    <property type="evidence" value="ECO:0007669"/>
    <property type="project" value="UniProtKB-UniRule"/>
</dbReference>
<evidence type="ECO:0000256" key="6">
    <source>
        <dbReference type="ARBA" id="ARBA00022793"/>
    </source>
</evidence>
<dbReference type="AlphaFoldDB" id="A0A3Q9UYW0"/>
<dbReference type="RefSeq" id="WP_127886476.1">
    <property type="nucleotide sequence ID" value="NZ_CP028137.1"/>
</dbReference>
<dbReference type="InterPro" id="IPR005128">
    <property type="entry name" value="Acetolactate_a_deCO2ase"/>
</dbReference>
<dbReference type="Pfam" id="PF03306">
    <property type="entry name" value="AAL_decarboxy"/>
    <property type="match status" value="1"/>
</dbReference>
<keyword evidence="8 9" id="KW-0456">Lyase</keyword>
<dbReference type="GO" id="GO:0047605">
    <property type="term" value="F:acetolactate decarboxylase activity"/>
    <property type="evidence" value="ECO:0007669"/>
    <property type="project" value="UniProtKB-UniRule"/>
</dbReference>
<comment type="pathway">
    <text evidence="2 9">Polyol metabolism; (R,R)-butane-2,3-diol biosynthesis; (R,R)-butane-2,3-diol from pyruvate: step 2/3.</text>
</comment>
<dbReference type="PANTHER" id="PTHR35524">
    <property type="entry name" value="ALPHA-ACETOLACTATE DECARBOXYLASE"/>
    <property type="match status" value="1"/>
</dbReference>
<dbReference type="PIRSF" id="PIRSF001332">
    <property type="entry name" value="Acetolac_decarb"/>
    <property type="match status" value="1"/>
</dbReference>
<protein>
    <recommendedName>
        <fullName evidence="5 9">Alpha-acetolactate decarboxylase</fullName>
        <ecNumber evidence="4 9">4.1.1.5</ecNumber>
    </recommendedName>
</protein>
<evidence type="ECO:0000256" key="3">
    <source>
        <dbReference type="ARBA" id="ARBA00007106"/>
    </source>
</evidence>
<organism evidence="10 11">
    <name type="scientific">Rathayibacter festucae DSM 15932</name>
    <dbReference type="NCBI Taxonomy" id="1328866"/>
    <lineage>
        <taxon>Bacteria</taxon>
        <taxon>Bacillati</taxon>
        <taxon>Actinomycetota</taxon>
        <taxon>Actinomycetes</taxon>
        <taxon>Micrococcales</taxon>
        <taxon>Microbacteriaceae</taxon>
        <taxon>Rathayibacter</taxon>
    </lineage>
</organism>
<keyword evidence="7 9" id="KW-0005">Acetoin biosynthesis</keyword>
<evidence type="ECO:0000256" key="5">
    <source>
        <dbReference type="ARBA" id="ARBA00020164"/>
    </source>
</evidence>
<proteinExistence type="inferred from homology"/>
<evidence type="ECO:0000313" key="11">
    <source>
        <dbReference type="Proteomes" id="UP000285317"/>
    </source>
</evidence>
<dbReference type="CDD" id="cd17299">
    <property type="entry name" value="acetolactate_decarboxylase"/>
    <property type="match status" value="1"/>
</dbReference>
<dbReference type="PANTHER" id="PTHR35524:SF1">
    <property type="entry name" value="ALPHA-ACETOLACTATE DECARBOXYLASE"/>
    <property type="match status" value="1"/>
</dbReference>
<dbReference type="EC" id="4.1.1.5" evidence="4 9"/>
<dbReference type="Proteomes" id="UP000285317">
    <property type="component" value="Chromosome"/>
</dbReference>
<dbReference type="Gene3D" id="3.30.1330.80">
    <property type="entry name" value="Hypothetical protein, similar to alpha- acetolactate decarboxylase, domain 2"/>
    <property type="match status" value="2"/>
</dbReference>
<evidence type="ECO:0000256" key="9">
    <source>
        <dbReference type="PIRNR" id="PIRNR001332"/>
    </source>
</evidence>
<evidence type="ECO:0000256" key="4">
    <source>
        <dbReference type="ARBA" id="ARBA00013204"/>
    </source>
</evidence>
<evidence type="ECO:0000256" key="7">
    <source>
        <dbReference type="ARBA" id="ARBA00023061"/>
    </source>
</evidence>
<keyword evidence="6 9" id="KW-0210">Decarboxylase</keyword>
<name>A0A3Q9UYW0_9MICO</name>
<comment type="similarity">
    <text evidence="3 9">Belongs to the alpha-acetolactate decarboxylase family.</text>
</comment>
<evidence type="ECO:0000256" key="8">
    <source>
        <dbReference type="ARBA" id="ARBA00023239"/>
    </source>
</evidence>
<evidence type="ECO:0000256" key="1">
    <source>
        <dbReference type="ARBA" id="ARBA00001784"/>
    </source>
</evidence>
<dbReference type="EMBL" id="CP028137">
    <property type="protein sequence ID" value="AZZ51553.1"/>
    <property type="molecule type" value="Genomic_DNA"/>
</dbReference>
<gene>
    <name evidence="10" type="ORF">C1I64_05520</name>
</gene>
<evidence type="ECO:0000256" key="2">
    <source>
        <dbReference type="ARBA" id="ARBA00005170"/>
    </source>
</evidence>
<dbReference type="SUPFAM" id="SSF117856">
    <property type="entry name" value="AF0104/ALDC/Ptd012-like"/>
    <property type="match status" value="1"/>
</dbReference>
<sequence length="247" mass="26173">MPTPTAPRGLITQFSIVDALLAGLFDGVVTRAEADEAGDFGLGCGDHMEGELVVLDGVHRLFRGDGSVVVLEPEDTIAFAELARFAPDSTETVEAVPSLDALLTAVRRTVPSPNVFVGVRLRGRVEHLTLRQPIAQVKPYLRLADAMRDQREVHLSDVEGTIVGFYGPKPFQGISVAGLHTHFVDSSGSVGGHVLAASGLSGELAVEQYAGLTVRLPESEDFLAADLDDEVGSSDAAIRAVETDHAH</sequence>
<dbReference type="UniPathway" id="UPA00626">
    <property type="reaction ID" value="UER00678"/>
</dbReference>
<evidence type="ECO:0000313" key="10">
    <source>
        <dbReference type="EMBL" id="AZZ51553.1"/>
    </source>
</evidence>